<dbReference type="EMBL" id="SAUY01000032">
    <property type="protein sequence ID" value="RWR27392.1"/>
    <property type="molecule type" value="Genomic_DNA"/>
</dbReference>
<keyword evidence="1" id="KW-0472">Membrane</keyword>
<proteinExistence type="predicted"/>
<protein>
    <submittedName>
        <fullName evidence="2">Uncharacterized protein</fullName>
    </submittedName>
</protein>
<name>A0A443K3S7_9RHOB</name>
<dbReference type="AlphaFoldDB" id="A0A443K3S7"/>
<comment type="caution">
    <text evidence="2">The sequence shown here is derived from an EMBL/GenBank/DDBJ whole genome shotgun (WGS) entry which is preliminary data.</text>
</comment>
<keyword evidence="1" id="KW-0812">Transmembrane</keyword>
<dbReference type="Proteomes" id="UP000284451">
    <property type="component" value="Unassembled WGS sequence"/>
</dbReference>
<sequence>MVPRLSRQEPEPMSYADATAFAASLAATLMVSIVVFQAGDGTHAAMPADEFDGDEEMVKLELDPFG</sequence>
<reference evidence="2 3" key="1">
    <citation type="submission" date="2019-01" db="EMBL/GenBank/DDBJ databases">
        <title>Sinorhodobacter populi sp. nov. isolated from the symptomatic bark tissue of Populus euramericana canker.</title>
        <authorList>
            <person name="Xu G."/>
        </authorList>
    </citation>
    <scope>NUCLEOTIDE SEQUENCE [LARGE SCALE GENOMIC DNA]</scope>
    <source>
        <strain evidence="2 3">07D10-4-3</strain>
    </source>
</reference>
<evidence type="ECO:0000313" key="2">
    <source>
        <dbReference type="EMBL" id="RWR27392.1"/>
    </source>
</evidence>
<accession>A0A443K3S7</accession>
<keyword evidence="1" id="KW-1133">Transmembrane helix</keyword>
<organism evidence="2 3">
    <name type="scientific">Paenirhodobacter populi</name>
    <dbReference type="NCBI Taxonomy" id="2306993"/>
    <lineage>
        <taxon>Bacteria</taxon>
        <taxon>Pseudomonadati</taxon>
        <taxon>Pseudomonadota</taxon>
        <taxon>Alphaproteobacteria</taxon>
        <taxon>Rhodobacterales</taxon>
        <taxon>Rhodobacter group</taxon>
        <taxon>Paenirhodobacter</taxon>
    </lineage>
</organism>
<gene>
    <name evidence="2" type="ORF">D2T29_18565</name>
</gene>
<feature type="transmembrane region" description="Helical" evidence="1">
    <location>
        <begin position="20"/>
        <end position="38"/>
    </location>
</feature>
<reference evidence="2 3" key="2">
    <citation type="submission" date="2019-01" db="EMBL/GenBank/DDBJ databases">
        <authorList>
            <person name="Li Y."/>
        </authorList>
    </citation>
    <scope>NUCLEOTIDE SEQUENCE [LARGE SCALE GENOMIC DNA]</scope>
    <source>
        <strain evidence="2 3">07D10-4-3</strain>
    </source>
</reference>
<evidence type="ECO:0000313" key="3">
    <source>
        <dbReference type="Proteomes" id="UP000284451"/>
    </source>
</evidence>
<evidence type="ECO:0000256" key="1">
    <source>
        <dbReference type="SAM" id="Phobius"/>
    </source>
</evidence>